<reference evidence="1 2" key="1">
    <citation type="submission" date="2016-11" db="EMBL/GenBank/DDBJ databases">
        <title>Whole genomes of Flavobacteriaceae.</title>
        <authorList>
            <person name="Stine C."/>
            <person name="Li C."/>
            <person name="Tadesse D."/>
        </authorList>
    </citation>
    <scope>NUCLEOTIDE SEQUENCE [LARGE SCALE GENOMIC DNA]</scope>
    <source>
        <strain evidence="1 2">DSM 24704</strain>
    </source>
</reference>
<dbReference type="AlphaFoldDB" id="A0A227PBB9"/>
<accession>A0A227PBB9</accession>
<evidence type="ECO:0000313" key="1">
    <source>
        <dbReference type="EMBL" id="OXG06476.1"/>
    </source>
</evidence>
<evidence type="ECO:0008006" key="3">
    <source>
        <dbReference type="Google" id="ProtNLM"/>
    </source>
</evidence>
<dbReference type="RefSeq" id="WP_089479415.1">
    <property type="nucleotide sequence ID" value="NZ_MUGS01000015.1"/>
</dbReference>
<gene>
    <name evidence="1" type="ORF">B0A64_10200</name>
</gene>
<proteinExistence type="predicted"/>
<keyword evidence="2" id="KW-1185">Reference proteome</keyword>
<sequence>MNTLIIKEKDKMNSLSIHQSVIKNLPKTHDLRVVQVFAGHMKSTTTEKYRTNNFEDLQADIHKLHPLNK</sequence>
<organism evidence="1 2">
    <name type="scientific">Flavobacterium araucananum</name>
    <dbReference type="NCBI Taxonomy" id="946678"/>
    <lineage>
        <taxon>Bacteria</taxon>
        <taxon>Pseudomonadati</taxon>
        <taxon>Bacteroidota</taxon>
        <taxon>Flavobacteriia</taxon>
        <taxon>Flavobacteriales</taxon>
        <taxon>Flavobacteriaceae</taxon>
        <taxon>Flavobacterium</taxon>
    </lineage>
</organism>
<comment type="caution">
    <text evidence="1">The sequence shown here is derived from an EMBL/GenBank/DDBJ whole genome shotgun (WGS) entry which is preliminary data.</text>
</comment>
<name>A0A227PBB9_9FLAO</name>
<evidence type="ECO:0000313" key="2">
    <source>
        <dbReference type="Proteomes" id="UP000214684"/>
    </source>
</evidence>
<dbReference type="Proteomes" id="UP000214684">
    <property type="component" value="Unassembled WGS sequence"/>
</dbReference>
<dbReference type="OrthoDB" id="1407105at2"/>
<dbReference type="EMBL" id="MUGS01000015">
    <property type="protein sequence ID" value="OXG06476.1"/>
    <property type="molecule type" value="Genomic_DNA"/>
</dbReference>
<protein>
    <recommendedName>
        <fullName evidence="3">Tyr recombinase domain-containing protein</fullName>
    </recommendedName>
</protein>